<dbReference type="PANTHER" id="PTHR43300">
    <property type="entry name" value="ACETYLTRANSFERASE"/>
    <property type="match status" value="1"/>
</dbReference>
<reference evidence="1" key="1">
    <citation type="submission" date="2024-07" db="EMBL/GenBank/DDBJ databases">
        <title>Halotolerant mesophilic bacterium Ornithinibacillus sp. 4-3, sp. nov., isolated from soil.</title>
        <authorList>
            <person name="Sidarenka A.V."/>
            <person name="Guliayeva D.E."/>
            <person name="Leanovich S.I."/>
            <person name="Hileuskaya K.S."/>
            <person name="Akhremchuk A.E."/>
            <person name="Sikolenko M.A."/>
            <person name="Valentovich L.N."/>
        </authorList>
    </citation>
    <scope>NUCLEOTIDE SEQUENCE</scope>
    <source>
        <strain evidence="1">4-3</strain>
    </source>
</reference>
<proteinExistence type="predicted"/>
<sequence>MGIKISKIVDFLESRNYQFKFKGSKDDSIDGFSTLFNYKANTLTFVSSLNKFQDVLPLFETKKIQLVITSQEEKIYSCFNNTIQIENPKSVFFRIIEHFFEAPQSFDCSPITSNISQIKKQSYISPNVTLGKNVKIGIGCVLDGDILIGENTVIHHNVVLRNKVTVGENCKILSGAVIGEDGFNPLKEEGNNRTMVKHYGGVTIEDNVQVGEHCGISRGTIDDTIIKKGVKLNKHAVIAHNVIIGKNTIFTTPTFVGGSVKIGENCHIAANVIKNQCIVGDNSVLGLGSVVIKNVASGITVVGNPAKPLIKKEV</sequence>
<protein>
    <submittedName>
        <fullName evidence="1">DapH/DapD/GlmU-related protein</fullName>
    </submittedName>
</protein>
<dbReference type="RefSeq" id="WP_368652902.1">
    <property type="nucleotide sequence ID" value="NZ_CP162599.1"/>
</dbReference>
<name>A0AB39HQ80_9BACI</name>
<dbReference type="SUPFAM" id="SSF51161">
    <property type="entry name" value="Trimeric LpxA-like enzymes"/>
    <property type="match status" value="1"/>
</dbReference>
<dbReference type="InterPro" id="IPR050179">
    <property type="entry name" value="Trans_hexapeptide_repeat"/>
</dbReference>
<dbReference type="EMBL" id="CP162599">
    <property type="protein sequence ID" value="XDK32181.1"/>
    <property type="molecule type" value="Genomic_DNA"/>
</dbReference>
<dbReference type="Gene3D" id="3.40.1390.10">
    <property type="entry name" value="MurE/MurF, N-terminal domain"/>
    <property type="match status" value="1"/>
</dbReference>
<dbReference type="Pfam" id="PF00132">
    <property type="entry name" value="Hexapep"/>
    <property type="match status" value="1"/>
</dbReference>
<dbReference type="InterPro" id="IPR001451">
    <property type="entry name" value="Hexapep"/>
</dbReference>
<dbReference type="InterPro" id="IPR011004">
    <property type="entry name" value="Trimer_LpxA-like_sf"/>
</dbReference>
<accession>A0AB39HQ80</accession>
<dbReference type="Gene3D" id="2.160.10.10">
    <property type="entry name" value="Hexapeptide repeat proteins"/>
    <property type="match status" value="1"/>
</dbReference>
<gene>
    <name evidence="1" type="ORF">AB4Y30_14350</name>
</gene>
<dbReference type="AlphaFoldDB" id="A0AB39HQ80"/>
<evidence type="ECO:0000313" key="1">
    <source>
        <dbReference type="EMBL" id="XDK32181.1"/>
    </source>
</evidence>
<organism evidence="1">
    <name type="scientific">Ornithinibacillus sp. 4-3</name>
    <dbReference type="NCBI Taxonomy" id="3231488"/>
    <lineage>
        <taxon>Bacteria</taxon>
        <taxon>Bacillati</taxon>
        <taxon>Bacillota</taxon>
        <taxon>Bacilli</taxon>
        <taxon>Bacillales</taxon>
        <taxon>Bacillaceae</taxon>
        <taxon>Ornithinibacillus</taxon>
    </lineage>
</organism>